<dbReference type="InterPro" id="IPR002376">
    <property type="entry name" value="Formyl_transf_N"/>
</dbReference>
<dbReference type="HAMAP" id="MF_01930">
    <property type="entry name" value="PurN"/>
    <property type="match status" value="1"/>
</dbReference>
<comment type="function">
    <text evidence="6">Catalyzes the transfer of a formyl group from 10-formyltetrahydrofolate to 5-phospho-ribosyl-glycinamide (GAR), producing 5-phospho-ribosyl-N-formylglycinamide (FGAR) and tetrahydrofolate.</text>
</comment>
<comment type="pathway">
    <text evidence="1 6">Purine metabolism; IMP biosynthesis via de novo pathway; N(2)-formyl-N(1)-(5-phospho-D-ribosyl)glycinamide from N(1)-(5-phospho-D-ribosyl)glycinamide (10-formyl THF route): step 1/1.</text>
</comment>
<dbReference type="PROSITE" id="PS00373">
    <property type="entry name" value="GART"/>
    <property type="match status" value="1"/>
</dbReference>
<proteinExistence type="inferred from homology"/>
<keyword evidence="2 6" id="KW-0808">Transferase</keyword>
<evidence type="ECO:0000256" key="4">
    <source>
        <dbReference type="ARBA" id="ARBA00038440"/>
    </source>
</evidence>
<dbReference type="EC" id="2.1.2.2" evidence="6"/>
<evidence type="ECO:0000259" key="7">
    <source>
        <dbReference type="Pfam" id="PF00551"/>
    </source>
</evidence>
<evidence type="ECO:0000256" key="5">
    <source>
        <dbReference type="ARBA" id="ARBA00047664"/>
    </source>
</evidence>
<feature type="active site" description="Proton donor" evidence="6">
    <location>
        <position position="113"/>
    </location>
</feature>
<keyword evidence="3 6" id="KW-0658">Purine biosynthesis</keyword>
<comment type="similarity">
    <text evidence="4 6">Belongs to the GART family.</text>
</comment>
<keyword evidence="9" id="KW-1185">Reference proteome</keyword>
<feature type="binding site" evidence="6">
    <location>
        <begin position="16"/>
        <end position="18"/>
    </location>
    <ligand>
        <name>N(1)-(5-phospho-beta-D-ribosyl)glycinamide</name>
        <dbReference type="ChEBI" id="CHEBI:143788"/>
    </ligand>
</feature>
<dbReference type="PANTHER" id="PTHR43369">
    <property type="entry name" value="PHOSPHORIBOSYLGLYCINAMIDE FORMYLTRANSFERASE"/>
    <property type="match status" value="1"/>
</dbReference>
<comment type="catalytic activity">
    <reaction evidence="5 6">
        <text>N(1)-(5-phospho-beta-D-ribosyl)glycinamide + (6R)-10-formyltetrahydrofolate = N(2)-formyl-N(1)-(5-phospho-beta-D-ribosyl)glycinamide + (6S)-5,6,7,8-tetrahydrofolate + H(+)</text>
        <dbReference type="Rhea" id="RHEA:15053"/>
        <dbReference type="ChEBI" id="CHEBI:15378"/>
        <dbReference type="ChEBI" id="CHEBI:57453"/>
        <dbReference type="ChEBI" id="CHEBI:143788"/>
        <dbReference type="ChEBI" id="CHEBI:147286"/>
        <dbReference type="ChEBI" id="CHEBI:195366"/>
        <dbReference type="EC" id="2.1.2.2"/>
    </reaction>
</comment>
<dbReference type="SUPFAM" id="SSF53328">
    <property type="entry name" value="Formyltransferase"/>
    <property type="match status" value="1"/>
</dbReference>
<dbReference type="AlphaFoldDB" id="A0A7W2TVP1"/>
<evidence type="ECO:0000256" key="1">
    <source>
        <dbReference type="ARBA" id="ARBA00005054"/>
    </source>
</evidence>
<feature type="domain" description="Formyl transferase N-terminal" evidence="7">
    <location>
        <begin position="7"/>
        <end position="185"/>
    </location>
</feature>
<dbReference type="CDD" id="cd08645">
    <property type="entry name" value="FMT_core_GART"/>
    <property type="match status" value="1"/>
</dbReference>
<evidence type="ECO:0000256" key="6">
    <source>
        <dbReference type="HAMAP-Rule" id="MF_01930"/>
    </source>
</evidence>
<dbReference type="EMBL" id="JACFXU010000013">
    <property type="protein sequence ID" value="MBA6412808.1"/>
    <property type="molecule type" value="Genomic_DNA"/>
</dbReference>
<dbReference type="InterPro" id="IPR001555">
    <property type="entry name" value="GART_AS"/>
</dbReference>
<evidence type="ECO:0000313" key="8">
    <source>
        <dbReference type="EMBL" id="MBA6412808.1"/>
    </source>
</evidence>
<feature type="binding site" evidence="6">
    <location>
        <begin position="94"/>
        <end position="97"/>
    </location>
    <ligand>
        <name>(6R)-10-formyltetrahydrofolate</name>
        <dbReference type="ChEBI" id="CHEBI:195366"/>
    </ligand>
</feature>
<reference evidence="8 9" key="1">
    <citation type="submission" date="2020-07" db="EMBL/GenBank/DDBJ databases">
        <title>Halieaceae bacterium, F7430, whole genome shotgun sequencing project.</title>
        <authorList>
            <person name="Jiang S."/>
            <person name="Liu Z.W."/>
            <person name="Du Z.J."/>
        </authorList>
    </citation>
    <scope>NUCLEOTIDE SEQUENCE [LARGE SCALE GENOMIC DNA]</scope>
    <source>
        <strain evidence="8 9">F7430</strain>
    </source>
</reference>
<dbReference type="GO" id="GO:0006189">
    <property type="term" value="P:'de novo' IMP biosynthetic process"/>
    <property type="evidence" value="ECO:0007669"/>
    <property type="project" value="UniProtKB-UniRule"/>
</dbReference>
<feature type="binding site" evidence="6">
    <location>
        <position position="69"/>
    </location>
    <ligand>
        <name>(6R)-10-formyltetrahydrofolate</name>
        <dbReference type="ChEBI" id="CHEBI:195366"/>
    </ligand>
</feature>
<evidence type="ECO:0000256" key="2">
    <source>
        <dbReference type="ARBA" id="ARBA00022679"/>
    </source>
</evidence>
<name>A0A7W2TVP1_9GAMM</name>
<dbReference type="RefSeq" id="WP_182170546.1">
    <property type="nucleotide sequence ID" value="NZ_JACFXU010000013.1"/>
</dbReference>
<feature type="binding site" evidence="6">
    <location>
        <position position="111"/>
    </location>
    <ligand>
        <name>(6R)-10-formyltetrahydrofolate</name>
        <dbReference type="ChEBI" id="CHEBI:195366"/>
    </ligand>
</feature>
<organism evidence="8 9">
    <name type="scientific">Sediminihaliea albiluteola</name>
    <dbReference type="NCBI Taxonomy" id="2758564"/>
    <lineage>
        <taxon>Bacteria</taxon>
        <taxon>Pseudomonadati</taxon>
        <taxon>Pseudomonadota</taxon>
        <taxon>Gammaproteobacteria</taxon>
        <taxon>Cellvibrionales</taxon>
        <taxon>Halieaceae</taxon>
        <taxon>Sediminihaliea</taxon>
    </lineage>
</organism>
<gene>
    <name evidence="6 8" type="primary">purN</name>
    <name evidence="8" type="ORF">H2508_06730</name>
</gene>
<dbReference type="PANTHER" id="PTHR43369:SF2">
    <property type="entry name" value="PHOSPHORIBOSYLGLYCINAMIDE FORMYLTRANSFERASE"/>
    <property type="match status" value="1"/>
</dbReference>
<feature type="site" description="Raises pKa of active site His" evidence="6">
    <location>
        <position position="149"/>
    </location>
</feature>
<dbReference type="Proteomes" id="UP000539350">
    <property type="component" value="Unassembled WGS sequence"/>
</dbReference>
<dbReference type="NCBIfam" id="TIGR00639">
    <property type="entry name" value="PurN"/>
    <property type="match status" value="1"/>
</dbReference>
<dbReference type="InterPro" id="IPR004607">
    <property type="entry name" value="GART"/>
</dbReference>
<dbReference type="Pfam" id="PF00551">
    <property type="entry name" value="Formyl_trans_N"/>
    <property type="match status" value="1"/>
</dbReference>
<comment type="caution">
    <text evidence="8">The sequence shown here is derived from an EMBL/GenBank/DDBJ whole genome shotgun (WGS) entry which is preliminary data.</text>
</comment>
<dbReference type="GO" id="GO:0004644">
    <property type="term" value="F:phosphoribosylglycinamide formyltransferase activity"/>
    <property type="evidence" value="ECO:0007669"/>
    <property type="project" value="UniProtKB-UniRule"/>
</dbReference>
<dbReference type="UniPathway" id="UPA00074">
    <property type="reaction ID" value="UER00126"/>
</dbReference>
<dbReference type="Gene3D" id="3.40.50.170">
    <property type="entry name" value="Formyl transferase, N-terminal domain"/>
    <property type="match status" value="1"/>
</dbReference>
<sequence>MSQARPRIAILISGRGSNMQAFIEACAAGHLAADITLVLSNNPDAAGLQRAAEAGIATAVINHRDYASREEFDAALVRQLEEAATDLVILAGFMRILTSVFISAFQGRLLNIHPSLLPKYPGLNTHQRAIDAGDSEAGVTVHFVTEELDGGPPIIQARVPVEAGDTADSLAQRVILLEHKIYPLAANWFIQGRLTLTEEGAYLDGENIPETGIPYQPDTA</sequence>
<protein>
    <recommendedName>
        <fullName evidence="6">Phosphoribosylglycinamide formyltransferase</fullName>
        <ecNumber evidence="6">2.1.2.2</ecNumber>
    </recommendedName>
    <alternativeName>
        <fullName evidence="6">5'-phosphoribosylglycinamide transformylase</fullName>
    </alternativeName>
    <alternativeName>
        <fullName evidence="6">GAR transformylase</fullName>
        <shortName evidence="6">GART</shortName>
    </alternativeName>
</protein>
<dbReference type="InterPro" id="IPR036477">
    <property type="entry name" value="Formyl_transf_N_sf"/>
</dbReference>
<evidence type="ECO:0000313" key="9">
    <source>
        <dbReference type="Proteomes" id="UP000539350"/>
    </source>
</evidence>
<dbReference type="GO" id="GO:0005829">
    <property type="term" value="C:cytosol"/>
    <property type="evidence" value="ECO:0007669"/>
    <property type="project" value="TreeGrafter"/>
</dbReference>
<evidence type="ECO:0000256" key="3">
    <source>
        <dbReference type="ARBA" id="ARBA00022755"/>
    </source>
</evidence>
<accession>A0A7W2TVP1</accession>